<dbReference type="OrthoDB" id="62952at2759"/>
<evidence type="ECO:0000256" key="1">
    <source>
        <dbReference type="SAM" id="MobiDB-lite"/>
    </source>
</evidence>
<dbReference type="GeneID" id="68292587"/>
<reference evidence="2 3" key="1">
    <citation type="submission" date="2021-01" db="EMBL/GenBank/DDBJ databases">
        <title>Cercospora kikuchii MAFF 305040 whole genome shotgun sequence.</title>
        <authorList>
            <person name="Kashiwa T."/>
            <person name="Suzuki T."/>
        </authorList>
    </citation>
    <scope>NUCLEOTIDE SEQUENCE [LARGE SCALE GENOMIC DNA]</scope>
    <source>
        <strain evidence="2 3">MAFF 305040</strain>
    </source>
</reference>
<gene>
    <name evidence="2" type="ORF">CKM354_000701200</name>
</gene>
<proteinExistence type="predicted"/>
<comment type="caution">
    <text evidence="2">The sequence shown here is derived from an EMBL/GenBank/DDBJ whole genome shotgun (WGS) entry which is preliminary data.</text>
</comment>
<dbReference type="EMBL" id="BOLY01000004">
    <property type="protein sequence ID" value="GIZ43799.1"/>
    <property type="molecule type" value="Genomic_DNA"/>
</dbReference>
<accession>A0A9P3FIE5</accession>
<dbReference type="Proteomes" id="UP000825890">
    <property type="component" value="Unassembled WGS sequence"/>
</dbReference>
<dbReference type="RefSeq" id="XP_044658286.1">
    <property type="nucleotide sequence ID" value="XM_044802351.1"/>
</dbReference>
<evidence type="ECO:0000313" key="2">
    <source>
        <dbReference type="EMBL" id="GIZ43799.1"/>
    </source>
</evidence>
<evidence type="ECO:0000313" key="3">
    <source>
        <dbReference type="Proteomes" id="UP000825890"/>
    </source>
</evidence>
<organism evidence="2 3">
    <name type="scientific">Cercospora kikuchii</name>
    <dbReference type="NCBI Taxonomy" id="84275"/>
    <lineage>
        <taxon>Eukaryota</taxon>
        <taxon>Fungi</taxon>
        <taxon>Dikarya</taxon>
        <taxon>Ascomycota</taxon>
        <taxon>Pezizomycotina</taxon>
        <taxon>Dothideomycetes</taxon>
        <taxon>Dothideomycetidae</taxon>
        <taxon>Mycosphaerellales</taxon>
        <taxon>Mycosphaerellaceae</taxon>
        <taxon>Cercospora</taxon>
    </lineage>
</organism>
<name>A0A9P3FIE5_9PEZI</name>
<keyword evidence="3" id="KW-1185">Reference proteome</keyword>
<evidence type="ECO:0008006" key="4">
    <source>
        <dbReference type="Google" id="ProtNLM"/>
    </source>
</evidence>
<dbReference type="AlphaFoldDB" id="A0A9P3FIE5"/>
<sequence>MTSTRHRPQTKLPSKVPRTRKSRRTMEVVSIKDFEREEINELDYVLHSAVDQLVALTHPKDYLASLNDLVYHFGTLNFGEEGGFRRFGFSLPSTCPQWPGPRFGSFSLHKVIAKVHSKPRSRKELSIGAANAVSSPRLRPKPPRTKVIYRVTAKSGAALVRRSPPLCLLNLPPEIRNSIWNLLAVRKDPVEAQLRRIQPCKKLTPHRKTVIRRFPQEPLAASVNKQMRREILSIFYGTNRFIFERNACSMFADLSMLSPPNILSWKPRADVAGFLTSVELRFNALPRTLSMAHVVYAMRRGPDGSTTIEVKTEKTGKQKKKCTEEQYCLCDEFAVAQAVSETAFKNRELDLAGCALNVVRKRHDTMFAAPVMQSSKSGNFYPPNAVCDRCEKATFEIVYSGV</sequence>
<protein>
    <recommendedName>
        <fullName evidence="4">F-box domain-containing protein</fullName>
    </recommendedName>
</protein>
<feature type="region of interest" description="Disordered" evidence="1">
    <location>
        <begin position="1"/>
        <end position="22"/>
    </location>
</feature>